<protein>
    <submittedName>
        <fullName evidence="1">Uncharacterized protein</fullName>
    </submittedName>
</protein>
<accession>A0ABN1C646</accession>
<evidence type="ECO:0000313" key="1">
    <source>
        <dbReference type="EMBL" id="GAA0512552.1"/>
    </source>
</evidence>
<evidence type="ECO:0000313" key="2">
    <source>
        <dbReference type="Proteomes" id="UP001500729"/>
    </source>
</evidence>
<dbReference type="Proteomes" id="UP001500729">
    <property type="component" value="Unassembled WGS sequence"/>
</dbReference>
<proteinExistence type="predicted"/>
<name>A0ABN1C646_SACER</name>
<gene>
    <name evidence="1" type="ORF">GCM10009533_09250</name>
</gene>
<dbReference type="EMBL" id="BAAAGS010000004">
    <property type="protein sequence ID" value="GAA0512552.1"/>
    <property type="molecule type" value="Genomic_DNA"/>
</dbReference>
<dbReference type="RefSeq" id="WP_009943190.1">
    <property type="nucleotide sequence ID" value="NZ_BAAAGS010000004.1"/>
</dbReference>
<reference evidence="1 2" key="1">
    <citation type="journal article" date="2019" name="Int. J. Syst. Evol. Microbiol.">
        <title>The Global Catalogue of Microorganisms (GCM) 10K type strain sequencing project: providing services to taxonomists for standard genome sequencing and annotation.</title>
        <authorList>
            <consortium name="The Broad Institute Genomics Platform"/>
            <consortium name="The Broad Institute Genome Sequencing Center for Infectious Disease"/>
            <person name="Wu L."/>
            <person name="Ma J."/>
        </authorList>
    </citation>
    <scope>NUCLEOTIDE SEQUENCE [LARGE SCALE GENOMIC DNA]</scope>
    <source>
        <strain evidence="1 2">JCM 10303</strain>
    </source>
</reference>
<sequence>MSYPTYRVTVTRDDDLWVAVIDGVGATDVEDFADLDLEVRDYIAGMIDAAPGDFQLDWHYVQGDHEYTTVIERLWEFEQQASEATANRDAARQATIETMRRSGLSMRAIADALRLSHQRVSQLARAPQVPQN</sequence>
<dbReference type="PROSITE" id="PS51300">
    <property type="entry name" value="NIRD"/>
    <property type="match status" value="1"/>
</dbReference>
<organism evidence="1 2">
    <name type="scientific">Saccharopolyspora erythraea</name>
    <name type="common">Streptomyces erythraeus</name>
    <dbReference type="NCBI Taxonomy" id="1836"/>
    <lineage>
        <taxon>Bacteria</taxon>
        <taxon>Bacillati</taxon>
        <taxon>Actinomycetota</taxon>
        <taxon>Actinomycetes</taxon>
        <taxon>Pseudonocardiales</taxon>
        <taxon>Pseudonocardiaceae</taxon>
        <taxon>Saccharopolyspora</taxon>
    </lineage>
</organism>
<comment type="caution">
    <text evidence="1">The sequence shown here is derived from an EMBL/GenBank/DDBJ whole genome shotgun (WGS) entry which is preliminary data.</text>
</comment>
<keyword evidence="2" id="KW-1185">Reference proteome</keyword>